<dbReference type="EMBL" id="JAAXYO010000192">
    <property type="protein sequence ID" value="MBU2789272.1"/>
    <property type="molecule type" value="Genomic_DNA"/>
</dbReference>
<dbReference type="GO" id="GO:0015074">
    <property type="term" value="P:DNA integration"/>
    <property type="evidence" value="ECO:0007669"/>
    <property type="project" value="UniProtKB-KW"/>
</dbReference>
<keyword evidence="2" id="KW-0229">DNA integration</keyword>
<dbReference type="PANTHER" id="PTHR30629">
    <property type="entry name" value="PROPHAGE INTEGRASE"/>
    <property type="match status" value="1"/>
</dbReference>
<comment type="caution">
    <text evidence="5">The sequence shown here is derived from an EMBL/GenBank/DDBJ whole genome shotgun (WGS) entry which is preliminary data.</text>
</comment>
<comment type="similarity">
    <text evidence="1">Belongs to the 'phage' integrase family.</text>
</comment>
<dbReference type="GO" id="GO:0006310">
    <property type="term" value="P:DNA recombination"/>
    <property type="evidence" value="ECO:0007669"/>
    <property type="project" value="UniProtKB-KW"/>
</dbReference>
<keyword evidence="3" id="KW-0233">DNA recombination</keyword>
<sequence length="335" mass="37378">MYRFERRKGHLEPHQIAAWWSATGELQDHARDYLRCLLLTGLRANEALRLRWCDVDLEGRILAVRATKNGSDHTLPVGEWLTTMIAYRPRHDAFVFSGPRGRPTNMRYATQMVCAATGLDIGRHDLRRTFLTVADAVDVPYYALKALANHRTGDITAVYIQYGVERLRRPMQAIENFILRAAGARAGAEIVEFDGVRKSSPRSMARVLGISLSVFYAAIREERDAARCEGLPIGDQNDYRPFIDENEKARCGARTRTGAPCKAQGIGKGHRCKNHGGMITGPRIEAGKARIAEAARRRAKKPDFCFMHHGVSHPPEGLLAVVHARASWAFCSSCA</sequence>
<evidence type="ECO:0000313" key="5">
    <source>
        <dbReference type="EMBL" id="MBU2789272.1"/>
    </source>
</evidence>
<proteinExistence type="inferred from homology"/>
<dbReference type="InterPro" id="IPR050808">
    <property type="entry name" value="Phage_Integrase"/>
</dbReference>
<evidence type="ECO:0000256" key="1">
    <source>
        <dbReference type="ARBA" id="ARBA00008857"/>
    </source>
</evidence>
<evidence type="ECO:0000259" key="4">
    <source>
        <dbReference type="PROSITE" id="PS51898"/>
    </source>
</evidence>
<dbReference type="GO" id="GO:0003677">
    <property type="term" value="F:DNA binding"/>
    <property type="evidence" value="ECO:0007669"/>
    <property type="project" value="InterPro"/>
</dbReference>
<evidence type="ECO:0000313" key="6">
    <source>
        <dbReference type="Proteomes" id="UP001197378"/>
    </source>
</evidence>
<feature type="domain" description="Tyr recombinase" evidence="4">
    <location>
        <begin position="6"/>
        <end position="172"/>
    </location>
</feature>
<dbReference type="InterPro" id="IPR011010">
    <property type="entry name" value="DNA_brk_join_enz"/>
</dbReference>
<dbReference type="Pfam" id="PF00589">
    <property type="entry name" value="Phage_integrase"/>
    <property type="match status" value="1"/>
</dbReference>
<protein>
    <submittedName>
        <fullName evidence="5">Tyrosine-type recombinase/integrase</fullName>
    </submittedName>
</protein>
<dbReference type="AlphaFoldDB" id="A0AAE2YS30"/>
<accession>A0AAE2YS30</accession>
<dbReference type="Gene3D" id="1.10.443.10">
    <property type="entry name" value="Intergrase catalytic core"/>
    <property type="match status" value="1"/>
</dbReference>
<reference evidence="5" key="1">
    <citation type="journal article" date="2021" name="ISME J.">
        <title>Genomic evolution of the class Acidithiobacillia: deep-branching Proteobacteria living in extreme acidic conditions.</title>
        <authorList>
            <person name="Moya-Beltran A."/>
            <person name="Beard S."/>
            <person name="Rojas-Villalobos C."/>
            <person name="Issotta F."/>
            <person name="Gallardo Y."/>
            <person name="Ulloa R."/>
            <person name="Giaveno A."/>
            <person name="Degli Esposti M."/>
            <person name="Johnson D.B."/>
            <person name="Quatrini R."/>
        </authorList>
    </citation>
    <scope>NUCLEOTIDE SEQUENCE</scope>
    <source>
        <strain evidence="5">VAN18-1</strain>
    </source>
</reference>
<gene>
    <name evidence="5" type="ORF">HFQ13_13865</name>
</gene>
<dbReference type="NCBIfam" id="NF041373">
    <property type="entry name" value="HGG_STG"/>
    <property type="match status" value="1"/>
</dbReference>
<dbReference type="InterPro" id="IPR002104">
    <property type="entry name" value="Integrase_catalytic"/>
</dbReference>
<organism evidence="5 6">
    <name type="scientific">Igneacidithiobacillus copahuensis</name>
    <dbReference type="NCBI Taxonomy" id="2724909"/>
    <lineage>
        <taxon>Bacteria</taxon>
        <taxon>Pseudomonadati</taxon>
        <taxon>Pseudomonadota</taxon>
        <taxon>Acidithiobacillia</taxon>
        <taxon>Acidithiobacillales</taxon>
        <taxon>Acidithiobacillaceae</taxon>
        <taxon>Igneacidithiobacillus</taxon>
    </lineage>
</organism>
<evidence type="ECO:0000256" key="3">
    <source>
        <dbReference type="ARBA" id="ARBA00023172"/>
    </source>
</evidence>
<dbReference type="PROSITE" id="PS51898">
    <property type="entry name" value="TYR_RECOMBINASE"/>
    <property type="match status" value="1"/>
</dbReference>
<dbReference type="InterPro" id="IPR013762">
    <property type="entry name" value="Integrase-like_cat_sf"/>
</dbReference>
<dbReference type="InterPro" id="IPR047675">
    <property type="entry name" value="Putative_zinc-bd"/>
</dbReference>
<keyword evidence="6" id="KW-1185">Reference proteome</keyword>
<dbReference type="PANTHER" id="PTHR30629:SF2">
    <property type="entry name" value="PROPHAGE INTEGRASE INTS-RELATED"/>
    <property type="match status" value="1"/>
</dbReference>
<dbReference type="SUPFAM" id="SSF56349">
    <property type="entry name" value="DNA breaking-rejoining enzymes"/>
    <property type="match status" value="1"/>
</dbReference>
<evidence type="ECO:0000256" key="2">
    <source>
        <dbReference type="ARBA" id="ARBA00022908"/>
    </source>
</evidence>
<name>A0AAE2YS30_9PROT</name>
<dbReference type="RefSeq" id="WP_215871788.1">
    <property type="nucleotide sequence ID" value="NZ_JAAXYO010000192.1"/>
</dbReference>
<dbReference type="Proteomes" id="UP001197378">
    <property type="component" value="Unassembled WGS sequence"/>
</dbReference>